<dbReference type="eggNOG" id="COG0456">
    <property type="taxonomic scope" value="Bacteria"/>
</dbReference>
<evidence type="ECO:0000313" key="5">
    <source>
        <dbReference type="Proteomes" id="UP000000844"/>
    </source>
</evidence>
<dbReference type="EMBL" id="CP001778">
    <property type="protein sequence ID" value="ADD45735.1"/>
    <property type="molecule type" value="Genomic_DNA"/>
</dbReference>
<dbReference type="RefSeq" id="WP_013021306.1">
    <property type="nucleotide sequence ID" value="NC_013947.1"/>
</dbReference>
<keyword evidence="1 4" id="KW-0808">Transferase</keyword>
<dbReference type="eggNOG" id="COG0454">
    <property type="taxonomic scope" value="Bacteria"/>
</dbReference>
<dbReference type="PROSITE" id="PS51186">
    <property type="entry name" value="GNAT"/>
    <property type="match status" value="1"/>
</dbReference>
<dbReference type="Gene3D" id="3.40.630.30">
    <property type="match status" value="1"/>
</dbReference>
<evidence type="ECO:0000256" key="1">
    <source>
        <dbReference type="ARBA" id="ARBA00022679"/>
    </source>
</evidence>
<sequence length="337" mass="38304">MDITRLLPEDTPMMDAFWELYTDVFEHDQPGSPPAQRKSAEVDIANLRSDMRQEYHLAHVNQQLAGYVRLLFPLLDNKHFMYVNGCVRPEHRRRGVGSELLELALRRGRSCGRVTIGAHTSEPLPGGPYRSTSGRDFLRAKGFDLAHSMRDFSVDLENIKEKIEEDLVDEFLPHAWEYELLSWSGPTPEEHLPAVTALANRFVSEVPLGDLALEDKNIDVERQRAAESLDAVRGRTNVSAYARHPASGELVAHSVISVDDESPEFAHQQVTLVHPEHRGHRLGTLVKIESHRLLRREFPGVRTLFTSVAEVNTHMLAINERLGFVEVDRQLDFQRTI</sequence>
<dbReference type="HOGENOM" id="CLU_043786_0_0_11"/>
<keyword evidence="5" id="KW-1185">Reference proteome</keyword>
<dbReference type="GO" id="GO:0016747">
    <property type="term" value="F:acyltransferase activity, transferring groups other than amino-acyl groups"/>
    <property type="evidence" value="ECO:0007669"/>
    <property type="project" value="InterPro"/>
</dbReference>
<reference evidence="4 5" key="1">
    <citation type="journal article" date="2009" name="Stand. Genomic Sci.">
        <title>Complete genome sequence of Stackebrandtia nassauensis type strain (LLR-40K-21).</title>
        <authorList>
            <person name="Munk C."/>
            <person name="Lapidus A."/>
            <person name="Copeland A."/>
            <person name="Jando M."/>
            <person name="Mayilraj S."/>
            <person name="Glavina Del Rio T."/>
            <person name="Nolan M."/>
            <person name="Chen F."/>
            <person name="Lucas S."/>
            <person name="Tice H."/>
            <person name="Cheng J.F."/>
            <person name="Han C."/>
            <person name="Detter J.C."/>
            <person name="Bruce D."/>
            <person name="Goodwin L."/>
            <person name="Chain P."/>
            <person name="Pitluck S."/>
            <person name="Goker M."/>
            <person name="Ovchinikova G."/>
            <person name="Pati A."/>
            <person name="Ivanova N."/>
            <person name="Mavromatis K."/>
            <person name="Chen A."/>
            <person name="Palaniappan K."/>
            <person name="Land M."/>
            <person name="Hauser L."/>
            <person name="Chang Y.J."/>
            <person name="Jeffries C.D."/>
            <person name="Bristow J."/>
            <person name="Eisen J.A."/>
            <person name="Markowitz V."/>
            <person name="Hugenholtz P."/>
            <person name="Kyrpides N.C."/>
            <person name="Klenk H.P."/>
        </authorList>
    </citation>
    <scope>NUCLEOTIDE SEQUENCE [LARGE SCALE GENOMIC DNA]</scope>
    <source>
        <strain evidence="5">DSM 44728 / CIP 108903 / NRRL B-16338 / NBRC 102104 / LLR-40K-21</strain>
    </source>
</reference>
<dbReference type="PANTHER" id="PTHR43877">
    <property type="entry name" value="AMINOALKYLPHOSPHONATE N-ACETYLTRANSFERASE-RELATED-RELATED"/>
    <property type="match status" value="1"/>
</dbReference>
<dbReference type="AlphaFoldDB" id="D3Q1F5"/>
<evidence type="ECO:0000259" key="3">
    <source>
        <dbReference type="PROSITE" id="PS51186"/>
    </source>
</evidence>
<dbReference type="KEGG" id="sna:Snas_6111"/>
<dbReference type="Proteomes" id="UP000000844">
    <property type="component" value="Chromosome"/>
</dbReference>
<dbReference type="Pfam" id="PF00583">
    <property type="entry name" value="Acetyltransf_1"/>
    <property type="match status" value="2"/>
</dbReference>
<keyword evidence="2" id="KW-0012">Acyltransferase</keyword>
<dbReference type="InterPro" id="IPR016181">
    <property type="entry name" value="Acyl_CoA_acyltransferase"/>
</dbReference>
<dbReference type="SUPFAM" id="SSF55729">
    <property type="entry name" value="Acyl-CoA N-acyltransferases (Nat)"/>
    <property type="match status" value="2"/>
</dbReference>
<dbReference type="CDD" id="cd04301">
    <property type="entry name" value="NAT_SF"/>
    <property type="match status" value="1"/>
</dbReference>
<dbReference type="STRING" id="446470.Snas_6111"/>
<name>D3Q1F5_STANL</name>
<dbReference type="InterPro" id="IPR050832">
    <property type="entry name" value="Bact_Acetyltransf"/>
</dbReference>
<feature type="domain" description="N-acetyltransferase" evidence="3">
    <location>
        <begin position="4"/>
        <end position="163"/>
    </location>
</feature>
<proteinExistence type="predicted"/>
<evidence type="ECO:0000256" key="2">
    <source>
        <dbReference type="ARBA" id="ARBA00023315"/>
    </source>
</evidence>
<organism evidence="4 5">
    <name type="scientific">Stackebrandtia nassauensis (strain DSM 44728 / CIP 108903 / NRRL B-16338 / NBRC 102104 / LLR-40K-21)</name>
    <dbReference type="NCBI Taxonomy" id="446470"/>
    <lineage>
        <taxon>Bacteria</taxon>
        <taxon>Bacillati</taxon>
        <taxon>Actinomycetota</taxon>
        <taxon>Actinomycetes</taxon>
        <taxon>Glycomycetales</taxon>
        <taxon>Glycomycetaceae</taxon>
        <taxon>Stackebrandtia</taxon>
    </lineage>
</organism>
<protein>
    <submittedName>
        <fullName evidence="4">GCN5-related N-acetyltransferase</fullName>
    </submittedName>
</protein>
<accession>D3Q1F5</accession>
<evidence type="ECO:0000313" key="4">
    <source>
        <dbReference type="EMBL" id="ADD45735.1"/>
    </source>
</evidence>
<dbReference type="InterPro" id="IPR000182">
    <property type="entry name" value="GNAT_dom"/>
</dbReference>
<gene>
    <name evidence="4" type="ordered locus">Snas_6111</name>
</gene>
<dbReference type="OrthoDB" id="4119890at2"/>